<sequence length="406" mass="46296">MELGFYRFTHTFGDVGRDMFHGKKNRRTKSQMSNMTITFQLRLVLGALLLLLAHDKVHGQEVVMENGYFYVNDQSPEHDTIQTSASKRRDRSQPGQSPIIDPLVVPLDSMDVVANPVDCNSRTTEQRCVKLSDTYYSVDRDRRTTSIPAMDYSWFPQILPQGIIYHSYWAGIHEPRLGVQLISVDGGGSYWDPTMGARVGIFRYGNDDPLYPQGWQLDIEGAAMARLTLDDMRDLDTVDFRGGVPLTYGIDNWQFKLGYYHLSSHLGDEYAINNPGSLDNRVNYVRDSFMLGVSWYPVDFMRLYAEAAYAFNATDGAEPWEFQFGTELSRPGITGFEGSPFLAVNLHLREEHNFGGDFTAEAGWLWRGHTGHVLRVGAFYFNGKSSQYQFYDDSQQQIGVGMWYDF</sequence>
<protein>
    <recommendedName>
        <fullName evidence="4">DUF1207 domain-containing protein</fullName>
    </recommendedName>
</protein>
<feature type="region of interest" description="Disordered" evidence="1">
    <location>
        <begin position="79"/>
        <end position="98"/>
    </location>
</feature>
<organism evidence="2 3">
    <name type="scientific">Gimesia chilikensis</name>
    <dbReference type="NCBI Taxonomy" id="2605989"/>
    <lineage>
        <taxon>Bacteria</taxon>
        <taxon>Pseudomonadati</taxon>
        <taxon>Planctomycetota</taxon>
        <taxon>Planctomycetia</taxon>
        <taxon>Planctomycetales</taxon>
        <taxon>Planctomycetaceae</taxon>
        <taxon>Gimesia</taxon>
    </lineage>
</organism>
<name>A0A517WGU5_9PLAN</name>
<reference evidence="2 3" key="1">
    <citation type="submission" date="2019-02" db="EMBL/GenBank/DDBJ databases">
        <title>Deep-cultivation of Planctomycetes and their phenomic and genomic characterization uncovers novel biology.</title>
        <authorList>
            <person name="Wiegand S."/>
            <person name="Jogler M."/>
            <person name="Boedeker C."/>
            <person name="Pinto D."/>
            <person name="Vollmers J."/>
            <person name="Rivas-Marin E."/>
            <person name="Kohn T."/>
            <person name="Peeters S.H."/>
            <person name="Heuer A."/>
            <person name="Rast P."/>
            <person name="Oberbeckmann S."/>
            <person name="Bunk B."/>
            <person name="Jeske O."/>
            <person name="Meyerdierks A."/>
            <person name="Storesund J.E."/>
            <person name="Kallscheuer N."/>
            <person name="Luecker S."/>
            <person name="Lage O.M."/>
            <person name="Pohl T."/>
            <person name="Merkel B.J."/>
            <person name="Hornburger P."/>
            <person name="Mueller R.-W."/>
            <person name="Bruemmer F."/>
            <person name="Labrenz M."/>
            <person name="Spormann A.M."/>
            <person name="Op den Camp H."/>
            <person name="Overmann J."/>
            <person name="Amann R."/>
            <person name="Jetten M.S.M."/>
            <person name="Mascher T."/>
            <person name="Medema M.H."/>
            <person name="Devos D.P."/>
            <person name="Kaster A.-K."/>
            <person name="Ovreas L."/>
            <person name="Rohde M."/>
            <person name="Galperin M.Y."/>
            <person name="Jogler C."/>
        </authorList>
    </citation>
    <scope>NUCLEOTIDE SEQUENCE [LARGE SCALE GENOMIC DNA]</scope>
    <source>
        <strain evidence="2 3">V6</strain>
    </source>
</reference>
<dbReference type="AlphaFoldDB" id="A0A517WGU5"/>
<dbReference type="Pfam" id="PF06727">
    <property type="entry name" value="DUF1207"/>
    <property type="match status" value="1"/>
</dbReference>
<evidence type="ECO:0008006" key="4">
    <source>
        <dbReference type="Google" id="ProtNLM"/>
    </source>
</evidence>
<evidence type="ECO:0000313" key="3">
    <source>
        <dbReference type="Proteomes" id="UP000320722"/>
    </source>
</evidence>
<gene>
    <name evidence="2" type="ORF">V6x_42030</name>
</gene>
<evidence type="ECO:0000313" key="2">
    <source>
        <dbReference type="EMBL" id="QDU04475.1"/>
    </source>
</evidence>
<evidence type="ECO:0000256" key="1">
    <source>
        <dbReference type="SAM" id="MobiDB-lite"/>
    </source>
</evidence>
<dbReference type="Proteomes" id="UP000320722">
    <property type="component" value="Chromosome"/>
</dbReference>
<dbReference type="InterPro" id="IPR009599">
    <property type="entry name" value="DUF1207"/>
</dbReference>
<dbReference type="EMBL" id="CP036347">
    <property type="protein sequence ID" value="QDU04475.1"/>
    <property type="molecule type" value="Genomic_DNA"/>
</dbReference>
<proteinExistence type="predicted"/>
<accession>A0A517WGU5</accession>